<feature type="transmembrane region" description="Helical" evidence="1">
    <location>
        <begin position="20"/>
        <end position="39"/>
    </location>
</feature>
<dbReference type="Pfam" id="PF03419">
    <property type="entry name" value="Peptidase_U4"/>
    <property type="match status" value="1"/>
</dbReference>
<feature type="transmembrane region" description="Helical" evidence="1">
    <location>
        <begin position="71"/>
        <end position="88"/>
    </location>
</feature>
<dbReference type="GO" id="GO:0004190">
    <property type="term" value="F:aspartic-type endopeptidase activity"/>
    <property type="evidence" value="ECO:0007669"/>
    <property type="project" value="InterPro"/>
</dbReference>
<sequence>MKKQDFTTVLLFFVRKMEYGLLLDYLNALAINYLVYYLVTGFFRAETAIWRLLFAGGIYAAAETLEPYLDVDMLLLKAILSVIGILVSKEYFTIGEFLRFAALYVVLRLTLIGAENFFYDVFGEDNNAFGLVISASVIACVVLFKAATGVRDARKTRALEPKVEIISGDKTYSFRGYVDTGNALYKDGKPVIVVSERIAKKLSLSAEDTLAVRTVSGVREMPLTELSYKIYSDKKTHKLYSSYAIVSDKMEVRGYDVLLHKDMLN</sequence>
<dbReference type="GO" id="GO:0006508">
    <property type="term" value="P:proteolysis"/>
    <property type="evidence" value="ECO:0007669"/>
    <property type="project" value="InterPro"/>
</dbReference>
<keyword evidence="1" id="KW-1133">Transmembrane helix</keyword>
<dbReference type="EMBL" id="JADINF010000127">
    <property type="protein sequence ID" value="MBO8424357.1"/>
    <property type="molecule type" value="Genomic_DNA"/>
</dbReference>
<gene>
    <name evidence="2" type="ORF">IAB16_05010</name>
</gene>
<dbReference type="GO" id="GO:0030436">
    <property type="term" value="P:asexual sporulation"/>
    <property type="evidence" value="ECO:0007669"/>
    <property type="project" value="InterPro"/>
</dbReference>
<reference evidence="2" key="1">
    <citation type="submission" date="2020-10" db="EMBL/GenBank/DDBJ databases">
        <authorList>
            <person name="Gilroy R."/>
        </authorList>
    </citation>
    <scope>NUCLEOTIDE SEQUENCE</scope>
    <source>
        <strain evidence="2">517</strain>
    </source>
</reference>
<feature type="transmembrane region" description="Helical" evidence="1">
    <location>
        <begin position="100"/>
        <end position="122"/>
    </location>
</feature>
<keyword evidence="1" id="KW-0812">Transmembrane</keyword>
<dbReference type="Proteomes" id="UP000727857">
    <property type="component" value="Unassembled WGS sequence"/>
</dbReference>
<feature type="transmembrane region" description="Helical" evidence="1">
    <location>
        <begin position="128"/>
        <end position="147"/>
    </location>
</feature>
<evidence type="ECO:0000256" key="1">
    <source>
        <dbReference type="SAM" id="Phobius"/>
    </source>
</evidence>
<evidence type="ECO:0000313" key="3">
    <source>
        <dbReference type="Proteomes" id="UP000727857"/>
    </source>
</evidence>
<accession>A0A940DHR1</accession>
<keyword evidence="1" id="KW-0472">Membrane</keyword>
<organism evidence="2 3">
    <name type="scientific">Candidatus Stercoripulliclostridium pullicola</name>
    <dbReference type="NCBI Taxonomy" id="2840953"/>
    <lineage>
        <taxon>Bacteria</taxon>
        <taxon>Bacillati</taxon>
        <taxon>Bacillota</taxon>
        <taxon>Clostridia</taxon>
        <taxon>Eubacteriales</taxon>
        <taxon>Candidatus Stercoripulliclostridium</taxon>
    </lineage>
</organism>
<reference evidence="2" key="2">
    <citation type="journal article" date="2021" name="PeerJ">
        <title>Extensive microbial diversity within the chicken gut microbiome revealed by metagenomics and culture.</title>
        <authorList>
            <person name="Gilroy R."/>
            <person name="Ravi A."/>
            <person name="Getino M."/>
            <person name="Pursley I."/>
            <person name="Horton D.L."/>
            <person name="Alikhan N.F."/>
            <person name="Baker D."/>
            <person name="Gharbi K."/>
            <person name="Hall N."/>
            <person name="Watson M."/>
            <person name="Adriaenssens E.M."/>
            <person name="Foster-Nyarko E."/>
            <person name="Jarju S."/>
            <person name="Secka A."/>
            <person name="Antonio M."/>
            <person name="Oren A."/>
            <person name="Chaudhuri R.R."/>
            <person name="La Ragione R."/>
            <person name="Hildebrand F."/>
            <person name="Pallen M.J."/>
        </authorList>
    </citation>
    <scope>NUCLEOTIDE SEQUENCE</scope>
    <source>
        <strain evidence="2">517</strain>
    </source>
</reference>
<proteinExistence type="predicted"/>
<dbReference type="InterPro" id="IPR005081">
    <property type="entry name" value="SpoIIGA"/>
</dbReference>
<comment type="caution">
    <text evidence="2">The sequence shown here is derived from an EMBL/GenBank/DDBJ whole genome shotgun (WGS) entry which is preliminary data.</text>
</comment>
<protein>
    <submittedName>
        <fullName evidence="2">Sigma-E processing peptidase SpoIIGA</fullName>
    </submittedName>
</protein>
<evidence type="ECO:0000313" key="2">
    <source>
        <dbReference type="EMBL" id="MBO8424357.1"/>
    </source>
</evidence>
<name>A0A940DHR1_9FIRM</name>
<dbReference type="AlphaFoldDB" id="A0A940DHR1"/>